<comment type="caution">
    <text evidence="1">The sequence shown here is derived from an EMBL/GenBank/DDBJ whole genome shotgun (WGS) entry which is preliminary data.</text>
</comment>
<name>A0A0P7V831_SCLFO</name>
<dbReference type="AlphaFoldDB" id="A0A0P7V831"/>
<dbReference type="Proteomes" id="UP000034805">
    <property type="component" value="Unassembled WGS sequence"/>
</dbReference>
<dbReference type="EMBL" id="JARO02000519">
    <property type="protein sequence ID" value="KPP78291.1"/>
    <property type="molecule type" value="Genomic_DNA"/>
</dbReference>
<reference evidence="1 2" key="1">
    <citation type="submission" date="2015-08" db="EMBL/GenBank/DDBJ databases">
        <title>The genome of the Asian arowana (Scleropages formosus).</title>
        <authorList>
            <person name="Tan M.H."/>
            <person name="Gan H.M."/>
            <person name="Croft L.J."/>
            <person name="Austin C.M."/>
        </authorList>
    </citation>
    <scope>NUCLEOTIDE SEQUENCE [LARGE SCALE GENOMIC DNA]</scope>
    <source>
        <strain evidence="1">Aro1</strain>
    </source>
</reference>
<proteinExistence type="predicted"/>
<gene>
    <name evidence="1" type="ORF">Z043_102211</name>
</gene>
<protein>
    <submittedName>
        <fullName evidence="1">Uncharacterized protein</fullName>
    </submittedName>
</protein>
<evidence type="ECO:0000313" key="1">
    <source>
        <dbReference type="EMBL" id="KPP78291.1"/>
    </source>
</evidence>
<evidence type="ECO:0000313" key="2">
    <source>
        <dbReference type="Proteomes" id="UP000034805"/>
    </source>
</evidence>
<organism evidence="1 2">
    <name type="scientific">Scleropages formosus</name>
    <name type="common">Asian bonytongue</name>
    <name type="synonym">Osteoglossum formosum</name>
    <dbReference type="NCBI Taxonomy" id="113540"/>
    <lineage>
        <taxon>Eukaryota</taxon>
        <taxon>Metazoa</taxon>
        <taxon>Chordata</taxon>
        <taxon>Craniata</taxon>
        <taxon>Vertebrata</taxon>
        <taxon>Euteleostomi</taxon>
        <taxon>Actinopterygii</taxon>
        <taxon>Neopterygii</taxon>
        <taxon>Teleostei</taxon>
        <taxon>Osteoglossocephala</taxon>
        <taxon>Osteoglossomorpha</taxon>
        <taxon>Osteoglossiformes</taxon>
        <taxon>Osteoglossidae</taxon>
        <taxon>Scleropages</taxon>
    </lineage>
</organism>
<accession>A0A0P7V831</accession>
<sequence>MPSVISLEGETETFDAIISTLKPTLSTELVVGKATVEELRLVVLEVETFLGHLVMMRHEFKGSVLVHAHIHQSLQEEF</sequence>